<keyword evidence="1" id="KW-1133">Transmembrane helix</keyword>
<dbReference type="HOGENOM" id="CLU_103234_4_0_4"/>
<name>S6ACW6_SULDS</name>
<evidence type="ECO:0000313" key="2">
    <source>
        <dbReference type="EMBL" id="BAN35933.1"/>
    </source>
</evidence>
<dbReference type="KEGG" id="sdr:SCD_n02124"/>
<keyword evidence="3" id="KW-1185">Reference proteome</keyword>
<dbReference type="AlphaFoldDB" id="S6ACW6"/>
<protein>
    <recommendedName>
        <fullName evidence="4">Type IV pilus modification protein PilV</fullName>
    </recommendedName>
</protein>
<dbReference type="RefSeq" id="WP_023506946.1">
    <property type="nucleotide sequence ID" value="NC_022357.1"/>
</dbReference>
<keyword evidence="1" id="KW-0472">Membrane</keyword>
<dbReference type="Proteomes" id="UP000015559">
    <property type="component" value="Chromosome"/>
</dbReference>
<evidence type="ECO:0000313" key="3">
    <source>
        <dbReference type="Proteomes" id="UP000015559"/>
    </source>
</evidence>
<dbReference type="eggNOG" id="COG4967">
    <property type="taxonomic scope" value="Bacteria"/>
</dbReference>
<evidence type="ECO:0000256" key="1">
    <source>
        <dbReference type="SAM" id="Phobius"/>
    </source>
</evidence>
<dbReference type="EMBL" id="AP013066">
    <property type="protein sequence ID" value="BAN35933.1"/>
    <property type="molecule type" value="Genomic_DNA"/>
</dbReference>
<accession>S6ACW6</accession>
<gene>
    <name evidence="2" type="ORF">SCD_n02124</name>
</gene>
<dbReference type="OrthoDB" id="193195at2"/>
<feature type="transmembrane region" description="Helical" evidence="1">
    <location>
        <begin position="12"/>
        <end position="34"/>
    </location>
</feature>
<evidence type="ECO:0008006" key="4">
    <source>
        <dbReference type="Google" id="ProtNLM"/>
    </source>
</evidence>
<dbReference type="STRING" id="1163617.SCD_n02124"/>
<organism evidence="2 3">
    <name type="scientific">Sulfuricella denitrificans (strain DSM 22764 / NBRC 105220 / skB26)</name>
    <dbReference type="NCBI Taxonomy" id="1163617"/>
    <lineage>
        <taxon>Bacteria</taxon>
        <taxon>Pseudomonadati</taxon>
        <taxon>Pseudomonadota</taxon>
        <taxon>Betaproteobacteria</taxon>
        <taxon>Nitrosomonadales</taxon>
        <taxon>Sulfuricellaceae</taxon>
        <taxon>Sulfuricella</taxon>
    </lineage>
</organism>
<proteinExistence type="predicted"/>
<sequence>MHNQRGSVLLEALIAILIFSMGILALIGMQAAAISNVSDAKYRSDAAFLANQVIGEMWANQPNITSYAYGGTGTPPAVLTNWVARVQSTLPGATANAPTIAIGANNLVTITVSWQPPKTPVAHRHQVITQINN</sequence>
<reference evidence="2 3" key="1">
    <citation type="journal article" date="2012" name="Appl. Environ. Microbiol.">
        <title>Draft genome sequence of a psychrotolerant sulfur-oxidizing bacterium, Sulfuricella denitrificans skB26, and proteomic insights into cold adaptation.</title>
        <authorList>
            <person name="Watanabe T."/>
            <person name="Kojima H."/>
            <person name="Fukui M."/>
        </authorList>
    </citation>
    <scope>NUCLEOTIDE SEQUENCE [LARGE SCALE GENOMIC DNA]</scope>
    <source>
        <strain evidence="3">skB26</strain>
    </source>
</reference>
<keyword evidence="1" id="KW-0812">Transmembrane</keyword>